<protein>
    <submittedName>
        <fullName evidence="1">Cuticle-degrading protease</fullName>
    </submittedName>
</protein>
<name>A0A9P5ASC9_9HYPO</name>
<proteinExistence type="predicted"/>
<dbReference type="AlphaFoldDB" id="A0A9P5ASC9"/>
<keyword evidence="2" id="KW-1185">Reference proteome</keyword>
<dbReference type="GO" id="GO:0006508">
    <property type="term" value="P:proteolysis"/>
    <property type="evidence" value="ECO:0007669"/>
    <property type="project" value="UniProtKB-KW"/>
</dbReference>
<organism evidence="1 2">
    <name type="scientific">Fusarium beomiforme</name>
    <dbReference type="NCBI Taxonomy" id="44412"/>
    <lineage>
        <taxon>Eukaryota</taxon>
        <taxon>Fungi</taxon>
        <taxon>Dikarya</taxon>
        <taxon>Ascomycota</taxon>
        <taxon>Pezizomycotina</taxon>
        <taxon>Sordariomycetes</taxon>
        <taxon>Hypocreomycetidae</taxon>
        <taxon>Hypocreales</taxon>
        <taxon>Nectriaceae</taxon>
        <taxon>Fusarium</taxon>
        <taxon>Fusarium burgessii species complex</taxon>
    </lineage>
</organism>
<dbReference type="GO" id="GO:0008233">
    <property type="term" value="F:peptidase activity"/>
    <property type="evidence" value="ECO:0007669"/>
    <property type="project" value="UniProtKB-KW"/>
</dbReference>
<keyword evidence="1" id="KW-0645">Protease</keyword>
<reference evidence="1" key="2">
    <citation type="submission" date="2020-02" db="EMBL/GenBank/DDBJ databases">
        <title>Identification and distribution of gene clusters putatively required for synthesis of sphingolipid metabolism inhibitors in phylogenetically diverse species of the filamentous fungus Fusarium.</title>
        <authorList>
            <person name="Kim H.-S."/>
            <person name="Busman M."/>
            <person name="Brown D.W."/>
            <person name="Divon H."/>
            <person name="Uhlig S."/>
            <person name="Proctor R.H."/>
        </authorList>
    </citation>
    <scope>NUCLEOTIDE SEQUENCE</scope>
    <source>
        <strain evidence="1">NRRL 25174</strain>
    </source>
</reference>
<sequence>MKPVQVQDVEGLMDLNSILILDIDRWVYYIDENTYKPIYAVEKTTRPAGSGTESVLVCNVLEEWRSCKYMACGNSASVFRKRLKSPSYKMNVREKQSIVDTTVPFITITKTVQDNALSIPIALFRFDEDFLFRKVEVADTIARYLDSDEEEEDTEEEKMAKKKFRKRLRQRYWELGYRWR</sequence>
<comment type="caution">
    <text evidence="1">The sequence shown here is derived from an EMBL/GenBank/DDBJ whole genome shotgun (WGS) entry which is preliminary data.</text>
</comment>
<dbReference type="EMBL" id="PVQB02000065">
    <property type="protein sequence ID" value="KAF4344073.1"/>
    <property type="molecule type" value="Genomic_DNA"/>
</dbReference>
<dbReference type="Proteomes" id="UP000730481">
    <property type="component" value="Unassembled WGS sequence"/>
</dbReference>
<accession>A0A9P5ASC9</accession>
<evidence type="ECO:0000313" key="1">
    <source>
        <dbReference type="EMBL" id="KAF4344073.1"/>
    </source>
</evidence>
<reference evidence="1" key="1">
    <citation type="journal article" date="2017" name="Mycologia">
        <title>Fusarium algeriense, sp. nov., a novel toxigenic crown rot pathogen of durum wheat from Algeria is nested in the Fusarium burgessii species complex.</title>
        <authorList>
            <person name="Laraba I."/>
            <person name="Keddad A."/>
            <person name="Boureghda H."/>
            <person name="Abdallah N."/>
            <person name="Vaughan M.M."/>
            <person name="Proctor R.H."/>
            <person name="Busman M."/>
            <person name="O'Donnell K."/>
        </authorList>
    </citation>
    <scope>NUCLEOTIDE SEQUENCE</scope>
    <source>
        <strain evidence="1">NRRL 25174</strain>
    </source>
</reference>
<keyword evidence="1" id="KW-0378">Hydrolase</keyword>
<evidence type="ECO:0000313" key="2">
    <source>
        <dbReference type="Proteomes" id="UP000730481"/>
    </source>
</evidence>
<gene>
    <name evidence="1" type="ORF">FBEOM_1945</name>
</gene>
<dbReference type="OrthoDB" id="4501419at2759"/>